<dbReference type="EMBL" id="CAKMRJ010005745">
    <property type="protein sequence ID" value="CAH1452875.1"/>
    <property type="molecule type" value="Genomic_DNA"/>
</dbReference>
<feature type="region of interest" description="Disordered" evidence="1">
    <location>
        <begin position="1"/>
        <end position="64"/>
    </location>
</feature>
<feature type="compositionally biased region" description="Polar residues" evidence="1">
    <location>
        <begin position="1"/>
        <end position="20"/>
    </location>
</feature>
<protein>
    <submittedName>
        <fullName evidence="2">Uncharacterized protein</fullName>
    </submittedName>
</protein>
<accession>A0AAU9PRE5</accession>
<keyword evidence="3" id="KW-1185">Reference proteome</keyword>
<dbReference type="AlphaFoldDB" id="A0AAU9PRE5"/>
<proteinExistence type="predicted"/>
<dbReference type="Proteomes" id="UP001157418">
    <property type="component" value="Unassembled WGS sequence"/>
</dbReference>
<name>A0AAU9PRE5_9ASTR</name>
<comment type="caution">
    <text evidence="2">The sequence shown here is derived from an EMBL/GenBank/DDBJ whole genome shotgun (WGS) entry which is preliminary data.</text>
</comment>
<gene>
    <name evidence="2" type="ORF">LVIROSA_LOCUS38161</name>
</gene>
<evidence type="ECO:0000313" key="3">
    <source>
        <dbReference type="Proteomes" id="UP001157418"/>
    </source>
</evidence>
<sequence>MIKSSQTSKTCSIIQNSQPCNRKPTKSSDLRSMIQRLRKPTGLAHAQASQRRGRQGTVTGAEMKSKVGTRSVDWVWIFEANNNL</sequence>
<evidence type="ECO:0000256" key="1">
    <source>
        <dbReference type="SAM" id="MobiDB-lite"/>
    </source>
</evidence>
<evidence type="ECO:0000313" key="2">
    <source>
        <dbReference type="EMBL" id="CAH1452875.1"/>
    </source>
</evidence>
<reference evidence="2 3" key="1">
    <citation type="submission" date="2022-01" db="EMBL/GenBank/DDBJ databases">
        <authorList>
            <person name="Xiong W."/>
            <person name="Schranz E."/>
        </authorList>
    </citation>
    <scope>NUCLEOTIDE SEQUENCE [LARGE SCALE GENOMIC DNA]</scope>
</reference>
<organism evidence="2 3">
    <name type="scientific">Lactuca virosa</name>
    <dbReference type="NCBI Taxonomy" id="75947"/>
    <lineage>
        <taxon>Eukaryota</taxon>
        <taxon>Viridiplantae</taxon>
        <taxon>Streptophyta</taxon>
        <taxon>Embryophyta</taxon>
        <taxon>Tracheophyta</taxon>
        <taxon>Spermatophyta</taxon>
        <taxon>Magnoliopsida</taxon>
        <taxon>eudicotyledons</taxon>
        <taxon>Gunneridae</taxon>
        <taxon>Pentapetalae</taxon>
        <taxon>asterids</taxon>
        <taxon>campanulids</taxon>
        <taxon>Asterales</taxon>
        <taxon>Asteraceae</taxon>
        <taxon>Cichorioideae</taxon>
        <taxon>Cichorieae</taxon>
        <taxon>Lactucinae</taxon>
        <taxon>Lactuca</taxon>
    </lineage>
</organism>